<protein>
    <submittedName>
        <fullName evidence="1">Uncharacterized protein</fullName>
    </submittedName>
</protein>
<gene>
    <name evidence="1" type="ORF">Gohar_007638</name>
</gene>
<evidence type="ECO:0000313" key="2">
    <source>
        <dbReference type="Proteomes" id="UP000593560"/>
    </source>
</evidence>
<organism evidence="1 2">
    <name type="scientific">Gossypium harknessii</name>
    <dbReference type="NCBI Taxonomy" id="34285"/>
    <lineage>
        <taxon>Eukaryota</taxon>
        <taxon>Viridiplantae</taxon>
        <taxon>Streptophyta</taxon>
        <taxon>Embryophyta</taxon>
        <taxon>Tracheophyta</taxon>
        <taxon>Spermatophyta</taxon>
        <taxon>Magnoliopsida</taxon>
        <taxon>eudicotyledons</taxon>
        <taxon>Gunneridae</taxon>
        <taxon>Pentapetalae</taxon>
        <taxon>rosids</taxon>
        <taxon>malvids</taxon>
        <taxon>Malvales</taxon>
        <taxon>Malvaceae</taxon>
        <taxon>Malvoideae</taxon>
        <taxon>Gossypium</taxon>
    </lineage>
</organism>
<proteinExistence type="predicted"/>
<name>A0A7J9GH82_9ROSI</name>
<reference evidence="1 2" key="1">
    <citation type="journal article" date="2019" name="Genome Biol. Evol.">
        <title>Insights into the evolution of the New World diploid cottons (Gossypium, subgenus Houzingenia) based on genome sequencing.</title>
        <authorList>
            <person name="Grover C.E."/>
            <person name="Arick M.A. 2nd"/>
            <person name="Thrash A."/>
            <person name="Conover J.L."/>
            <person name="Sanders W.S."/>
            <person name="Peterson D.G."/>
            <person name="Frelichowski J.E."/>
            <person name="Scheffler J.A."/>
            <person name="Scheffler B.E."/>
            <person name="Wendel J.F."/>
        </authorList>
    </citation>
    <scope>NUCLEOTIDE SEQUENCE [LARGE SCALE GENOMIC DNA]</scope>
    <source>
        <strain evidence="1">0</strain>
        <tissue evidence="1">Leaf</tissue>
    </source>
</reference>
<sequence>MEEPWDYIVAFVKCMECKWGSRRGWGMVHGGATPILSTYKLRFLSGTMVTNRISTNASSLRESYNSFLRKPGAKLKQGDMTFAVKGITDCLTNNTLKTSIEGDGRRAGGEGMDGCGLVGSQTDENLTSANWELNWKSHGHSPQLVKQFLWLLQLLTNGEGCRMLRNGWGHGMAVAGEDEGRCNVRLGRCLRA</sequence>
<dbReference type="Proteomes" id="UP000593560">
    <property type="component" value="Unassembled WGS sequence"/>
</dbReference>
<dbReference type="OrthoDB" id="10365125at2759"/>
<accession>A0A7J9GH82</accession>
<dbReference type="AlphaFoldDB" id="A0A7J9GH82"/>
<dbReference type="EMBL" id="JABFAD010000004">
    <property type="protein sequence ID" value="MBA0796906.1"/>
    <property type="molecule type" value="Genomic_DNA"/>
</dbReference>
<comment type="caution">
    <text evidence="1">The sequence shown here is derived from an EMBL/GenBank/DDBJ whole genome shotgun (WGS) entry which is preliminary data.</text>
</comment>
<keyword evidence="2" id="KW-1185">Reference proteome</keyword>
<evidence type="ECO:0000313" key="1">
    <source>
        <dbReference type="EMBL" id="MBA0796906.1"/>
    </source>
</evidence>